<evidence type="ECO:0000313" key="5">
    <source>
        <dbReference type="Proteomes" id="UP000036168"/>
    </source>
</evidence>
<dbReference type="GO" id="GO:0004623">
    <property type="term" value="F:phospholipase A2 activity"/>
    <property type="evidence" value="ECO:0007669"/>
    <property type="project" value="InterPro"/>
</dbReference>
<dbReference type="AlphaFoldDB" id="A0A0T6BI70"/>
<dbReference type="EMBL" id="LECW02000082">
    <property type="protein sequence ID" value="KRT87133.1"/>
    <property type="molecule type" value="Genomic_DNA"/>
</dbReference>
<reference evidence="4 6" key="3">
    <citation type="submission" date="2023-03" db="EMBL/GenBank/DDBJ databases">
        <title>Agriculturally important microbes genome sequencing.</title>
        <authorList>
            <person name="Dunlap C."/>
        </authorList>
    </citation>
    <scope>NUCLEOTIDE SEQUENCE [LARGE SCALE GENOMIC DNA]</scope>
    <source>
        <strain evidence="4 6">CBP-3203</strain>
    </source>
</reference>
<dbReference type="PROSITE" id="PS00118">
    <property type="entry name" value="PA2_HIS"/>
    <property type="match status" value="1"/>
</dbReference>
<accession>A0A0T6BI70</accession>
<keyword evidence="2" id="KW-0964">Secreted</keyword>
<keyword evidence="6" id="KW-1185">Reference proteome</keyword>
<dbReference type="EMBL" id="JARRTL010000027">
    <property type="protein sequence ID" value="MEC0487185.1"/>
    <property type="molecule type" value="Genomic_DNA"/>
</dbReference>
<evidence type="ECO:0000256" key="1">
    <source>
        <dbReference type="ARBA" id="ARBA00004613"/>
    </source>
</evidence>
<proteinExistence type="predicted"/>
<dbReference type="GO" id="GO:0006644">
    <property type="term" value="P:phospholipid metabolic process"/>
    <property type="evidence" value="ECO:0007669"/>
    <property type="project" value="InterPro"/>
</dbReference>
<reference evidence="3" key="2">
    <citation type="submission" date="2015-10" db="EMBL/GenBank/DDBJ databases">
        <authorList>
            <person name="Gilbert D.G."/>
        </authorList>
    </citation>
    <scope>NUCLEOTIDE SEQUENCE</scope>
    <source>
        <strain evidence="3">GO-13</strain>
    </source>
</reference>
<gene>
    <name evidence="3" type="ORF">AB447_209195</name>
    <name evidence="4" type="ORF">P8828_20740</name>
</gene>
<protein>
    <recommendedName>
        <fullName evidence="7">Phospholipase A2 domain-containing protein</fullName>
    </recommendedName>
</protein>
<dbReference type="SUPFAM" id="SSF48619">
    <property type="entry name" value="Phospholipase A2, PLA2"/>
    <property type="match status" value="1"/>
</dbReference>
<evidence type="ECO:0000256" key="2">
    <source>
        <dbReference type="ARBA" id="ARBA00022525"/>
    </source>
</evidence>
<comment type="caution">
    <text evidence="3">The sequence shown here is derived from an EMBL/GenBank/DDBJ whole genome shotgun (WGS) entry which is preliminary data.</text>
</comment>
<evidence type="ECO:0000313" key="6">
    <source>
        <dbReference type="Proteomes" id="UP001341297"/>
    </source>
</evidence>
<dbReference type="InterPro" id="IPR036444">
    <property type="entry name" value="PLipase_A2_dom_sf"/>
</dbReference>
<dbReference type="Proteomes" id="UP001341297">
    <property type="component" value="Unassembled WGS sequence"/>
</dbReference>
<dbReference type="RefSeq" id="WP_048355926.1">
    <property type="nucleotide sequence ID" value="NZ_JARRTL010000027.1"/>
</dbReference>
<comment type="subcellular location">
    <subcellularLocation>
        <location evidence="1">Secreted</location>
    </subcellularLocation>
</comment>
<reference evidence="3 5" key="1">
    <citation type="journal article" date="2015" name="Int. J. Syst. Evol. Microbiol.">
        <title>Bacillus glycinifermentans sp. nov., isolated from fermented soybean paste.</title>
        <authorList>
            <person name="Kim S.J."/>
            <person name="Dunlap C.A."/>
            <person name="Kwon S.W."/>
            <person name="Rooney A.P."/>
        </authorList>
    </citation>
    <scope>NUCLEOTIDE SEQUENCE [LARGE SCALE GENOMIC DNA]</scope>
    <source>
        <strain evidence="3 5">GO-13</strain>
    </source>
</reference>
<dbReference type="Proteomes" id="UP000036168">
    <property type="component" value="Unassembled WGS sequence"/>
</dbReference>
<dbReference type="InterPro" id="IPR033113">
    <property type="entry name" value="PLA2_histidine"/>
</dbReference>
<dbReference type="Gene3D" id="1.20.90.10">
    <property type="entry name" value="Phospholipase A2 domain"/>
    <property type="match status" value="1"/>
</dbReference>
<name>A0A0T6BI70_9BACI</name>
<dbReference type="GO" id="GO:0005576">
    <property type="term" value="C:extracellular region"/>
    <property type="evidence" value="ECO:0007669"/>
    <property type="project" value="UniProtKB-SubCell"/>
</dbReference>
<evidence type="ECO:0008006" key="7">
    <source>
        <dbReference type="Google" id="ProtNLM"/>
    </source>
</evidence>
<sequence>MGIMVTPLNTDKRDIIVDELNNNEDFALLLAEVTKYQDVTEAEKTDSFEFTFLFPEQEKEVKKEALFVTLNDETIFEAVRESCGKLRIKAHYSAIQENGEKVTRQAIVSDRSVVNELEIPFDERYFQFVEHLKHPTGAEEISAEDVSTQAWYEGCLVFGDPATGFHYYKWCGAKCGSGTPINALDRCCRAHDYCWANFGKGDDECDMNLYHCASKTSDPGWYMVATFGYECATSGLFGVC</sequence>
<dbReference type="OrthoDB" id="5125543at2"/>
<dbReference type="GO" id="GO:0050482">
    <property type="term" value="P:arachidonate secretion"/>
    <property type="evidence" value="ECO:0007669"/>
    <property type="project" value="InterPro"/>
</dbReference>
<evidence type="ECO:0000313" key="3">
    <source>
        <dbReference type="EMBL" id="KRT87133.1"/>
    </source>
</evidence>
<evidence type="ECO:0000313" key="4">
    <source>
        <dbReference type="EMBL" id="MEC0487185.1"/>
    </source>
</evidence>
<organism evidence="3 5">
    <name type="scientific">Bacillus glycinifermentans</name>
    <dbReference type="NCBI Taxonomy" id="1664069"/>
    <lineage>
        <taxon>Bacteria</taxon>
        <taxon>Bacillati</taxon>
        <taxon>Bacillota</taxon>
        <taxon>Bacilli</taxon>
        <taxon>Bacillales</taxon>
        <taxon>Bacillaceae</taxon>
        <taxon>Bacillus</taxon>
    </lineage>
</organism>